<dbReference type="Proteomes" id="UP000054359">
    <property type="component" value="Unassembled WGS sequence"/>
</dbReference>
<evidence type="ECO:0000313" key="2">
    <source>
        <dbReference type="Proteomes" id="UP000054359"/>
    </source>
</evidence>
<sequence length="35" mass="4031">MLEKKPVGDAVFRHQVSHGDVFELFSRTEANRESL</sequence>
<accession>A0A087URP7</accession>
<dbReference type="AlphaFoldDB" id="A0A087URP7"/>
<name>A0A087URP7_STEMI</name>
<evidence type="ECO:0000313" key="1">
    <source>
        <dbReference type="EMBL" id="KFM80036.1"/>
    </source>
</evidence>
<protein>
    <submittedName>
        <fullName evidence="1">Uncharacterized protein</fullName>
    </submittedName>
</protein>
<reference evidence="1 2" key="1">
    <citation type="submission" date="2013-11" db="EMBL/GenBank/DDBJ databases">
        <title>Genome sequencing of Stegodyphus mimosarum.</title>
        <authorList>
            <person name="Bechsgaard J."/>
        </authorList>
    </citation>
    <scope>NUCLEOTIDE SEQUENCE [LARGE SCALE GENOMIC DNA]</scope>
</reference>
<proteinExistence type="predicted"/>
<feature type="non-terminal residue" evidence="1">
    <location>
        <position position="35"/>
    </location>
</feature>
<dbReference type="EMBL" id="KK121230">
    <property type="protein sequence ID" value="KFM80036.1"/>
    <property type="molecule type" value="Genomic_DNA"/>
</dbReference>
<organism evidence="1 2">
    <name type="scientific">Stegodyphus mimosarum</name>
    <name type="common">African social velvet spider</name>
    <dbReference type="NCBI Taxonomy" id="407821"/>
    <lineage>
        <taxon>Eukaryota</taxon>
        <taxon>Metazoa</taxon>
        <taxon>Ecdysozoa</taxon>
        <taxon>Arthropoda</taxon>
        <taxon>Chelicerata</taxon>
        <taxon>Arachnida</taxon>
        <taxon>Araneae</taxon>
        <taxon>Araneomorphae</taxon>
        <taxon>Entelegynae</taxon>
        <taxon>Eresoidea</taxon>
        <taxon>Eresidae</taxon>
        <taxon>Stegodyphus</taxon>
    </lineage>
</organism>
<gene>
    <name evidence="1" type="ORF">X975_22482</name>
</gene>
<keyword evidence="2" id="KW-1185">Reference proteome</keyword>